<dbReference type="GO" id="GO:0008094">
    <property type="term" value="F:ATP-dependent activity, acting on DNA"/>
    <property type="evidence" value="ECO:0007669"/>
    <property type="project" value="TreeGrafter"/>
</dbReference>
<feature type="compositionally biased region" description="Basic and acidic residues" evidence="26">
    <location>
        <begin position="396"/>
        <end position="405"/>
    </location>
</feature>
<evidence type="ECO:0000256" key="11">
    <source>
        <dbReference type="ARBA" id="ARBA00022771"/>
    </source>
</evidence>
<feature type="compositionally biased region" description="Basic and acidic residues" evidence="26">
    <location>
        <begin position="274"/>
        <end position="304"/>
    </location>
</feature>
<evidence type="ECO:0000256" key="9">
    <source>
        <dbReference type="ARBA" id="ARBA00022728"/>
    </source>
</evidence>
<protein>
    <recommendedName>
        <fullName evidence="23">Transcription termination factor 2</fullName>
    </recommendedName>
    <alternativeName>
        <fullName evidence="25">RNA polymerase II termination factor</fullName>
    </alternativeName>
    <alternativeName>
        <fullName evidence="24">Transcription release factor 2</fullName>
    </alternativeName>
</protein>
<evidence type="ECO:0000256" key="21">
    <source>
        <dbReference type="ARBA" id="ARBA00055750"/>
    </source>
</evidence>
<gene>
    <name evidence="29" type="primary">Ttf2</name>
    <name evidence="29" type="ORF">ACRARU_R02513</name>
</gene>
<dbReference type="CDD" id="cd18793">
    <property type="entry name" value="SF2_C_SNF"/>
    <property type="match status" value="1"/>
</dbReference>
<feature type="compositionally biased region" description="Polar residues" evidence="26">
    <location>
        <begin position="191"/>
        <end position="209"/>
    </location>
</feature>
<dbReference type="Proteomes" id="UP000549775">
    <property type="component" value="Unassembled WGS sequence"/>
</dbReference>
<keyword evidence="8" id="KW-0479">Metal-binding</keyword>
<keyword evidence="13" id="KW-0347">Helicase</keyword>
<keyword evidence="7" id="KW-0507">mRNA processing</keyword>
<dbReference type="PROSITE" id="PS51194">
    <property type="entry name" value="HELICASE_CTER"/>
    <property type="match status" value="1"/>
</dbReference>
<evidence type="ECO:0000256" key="2">
    <source>
        <dbReference type="ARBA" id="ARBA00004496"/>
    </source>
</evidence>
<feature type="region of interest" description="Disordered" evidence="26">
    <location>
        <begin position="710"/>
        <end position="729"/>
    </location>
</feature>
<dbReference type="InterPro" id="IPR050628">
    <property type="entry name" value="SNF2_RAD54_helicase_TF"/>
</dbReference>
<evidence type="ECO:0000256" key="17">
    <source>
        <dbReference type="ARBA" id="ARBA00023125"/>
    </source>
</evidence>
<dbReference type="GO" id="GO:0005524">
    <property type="term" value="F:ATP binding"/>
    <property type="evidence" value="ECO:0007669"/>
    <property type="project" value="UniProtKB-KW"/>
</dbReference>
<keyword evidence="9" id="KW-0747">Spliceosome</keyword>
<dbReference type="GO" id="GO:0006353">
    <property type="term" value="P:DNA-templated transcription termination"/>
    <property type="evidence" value="ECO:0007669"/>
    <property type="project" value="UniProtKB-KW"/>
</dbReference>
<evidence type="ECO:0000256" key="7">
    <source>
        <dbReference type="ARBA" id="ARBA00022664"/>
    </source>
</evidence>
<feature type="region of interest" description="Disordered" evidence="26">
    <location>
        <begin position="102"/>
        <end position="125"/>
    </location>
</feature>
<evidence type="ECO:0000256" key="14">
    <source>
        <dbReference type="ARBA" id="ARBA00022833"/>
    </source>
</evidence>
<keyword evidence="18" id="KW-0804">Transcription</keyword>
<feature type="domain" description="Helicase ATP-binding" evidence="27">
    <location>
        <begin position="591"/>
        <end position="795"/>
    </location>
</feature>
<evidence type="ECO:0000256" key="5">
    <source>
        <dbReference type="ARBA" id="ARBA00022490"/>
    </source>
</evidence>
<keyword evidence="11" id="KW-0863">Zinc-finger</keyword>
<evidence type="ECO:0000256" key="20">
    <source>
        <dbReference type="ARBA" id="ARBA00023242"/>
    </source>
</evidence>
<evidence type="ECO:0000256" key="26">
    <source>
        <dbReference type="SAM" id="MobiDB-lite"/>
    </source>
</evidence>
<feature type="region of interest" description="Disordered" evidence="26">
    <location>
        <begin position="455"/>
        <end position="518"/>
    </location>
</feature>
<evidence type="ECO:0000256" key="18">
    <source>
        <dbReference type="ARBA" id="ARBA00023163"/>
    </source>
</evidence>
<keyword evidence="15" id="KW-0067">ATP-binding</keyword>
<dbReference type="SMART" id="SM00490">
    <property type="entry name" value="HELICc"/>
    <property type="match status" value="1"/>
</dbReference>
<reference evidence="29 30" key="1">
    <citation type="submission" date="2019-09" db="EMBL/GenBank/DDBJ databases">
        <title>Bird 10,000 Genomes (B10K) Project - Family phase.</title>
        <authorList>
            <person name="Zhang G."/>
        </authorList>
    </citation>
    <scope>NUCLEOTIDE SEQUENCE [LARGE SCALE GENOMIC DNA]</scope>
    <source>
        <strain evidence="29">OUT-0054</strain>
        <tissue evidence="29">Blood</tissue>
    </source>
</reference>
<keyword evidence="14" id="KW-0862">Zinc</keyword>
<feature type="compositionally biased region" description="Basic and acidic residues" evidence="26">
    <location>
        <begin position="146"/>
        <end position="157"/>
    </location>
</feature>
<dbReference type="GO" id="GO:0006397">
    <property type="term" value="P:mRNA processing"/>
    <property type="evidence" value="ECO:0007669"/>
    <property type="project" value="UniProtKB-KW"/>
</dbReference>
<dbReference type="GO" id="GO:0003677">
    <property type="term" value="F:DNA binding"/>
    <property type="evidence" value="ECO:0007669"/>
    <property type="project" value="UniProtKB-KW"/>
</dbReference>
<sequence>TSSAFLRSAGSLCFLKTGVRDGPNKGKSFYVCGTQGPAACDFVLPAPVPASHCLIHEGCVVELQVLVQQPDRDEYMLFYRCLKSKLKGKKWCGSVPWQDPKATKASKPLKSQPGTVPFFNPTSERNPFKVLDKNCAPSSWKQIKQRNGEESKAKGVEAENESVLVSHKEKKSTSDSSIETLPLEELKNTKKPNTGSKNDPELQETTVSESKLCLSETRKDKNTLSEEEKYSGSGREFKKPSDCVDREPGARSKLLPLSLGKQSTSTKTPGEEQLGEKSFKSYRDKETGEKDCTGRKNGEMKPVSKGDAPSPAGAQSSPASQRAALTGGTEAELPTAQLGPGLPQPPGEASGSDSDEAQFVCSSPGKSKPEKSIEIPSGKSGKSVQGTSLPGAAASHHKEGPQDPKVLHNHLVVQLKQKKSTLATVNVQLLPDKGERLLKQVQDLEAALSALNIATADTSEKGQDSTSSSSHEESSSNPAGRPGGTKLITPLPLQGPTAKASAGSHSHPSAAATWGSSGQSFGMSVGVQNLYGGRMTEDRIRAVHSATFEAINHLHKSLESCPTEETAAEDPSGLKVPLLQHQKQALAWLLWRESQKPRGGILADDMGLGKTLTMIALILAQKQLKTEKGKETIEMWLSKNDFTVVPSHGTLVICPASLIHHWKKEIERRVAFGKLRVYLYHGPNRDRHAEVLSGYDVVVTTYSLLSQEVPTSKEEAEVPAQDHDVGSGSSPCSPLLRVAWARIILDEAHSIKNPRVQTSIAVCKLRASARWAVTGTPIQNNLLDMYSLLRFLRVSPFDEYKVWKYQVDNKTRKGQERLSLLTRSLLLQRTKDQLDSAGKPLVSLPQRSMQLHQLKLAAEEQSVYNVLFARSRSTLQSYLKRQEQKNEHREYDGGNPFEKVAQEFGVSQKEFLAGSQSASEVSSTVHVLSMLLRLRQCCCHLSLLKVALDQVNLNSEGLALSIEEQLGALTLSELQTSDCKSTVYLNGTAFQTDIFDITRESTKIAQLLAELKAIQSHSEPQKSVVVSQWTSMLKVVAVHLQRLGLKYATVDGSVNPKQRMDVVEEFNNNPKGPQVMLVSLLAGGVGLNLTGGNHLFLLDMHWNPALEDQACDRIYRVGQQKDVVIHRFVCEGTVEEKILQLQKRKKGLAQQVLSGKGETLTQLTLADLKILFGI</sequence>
<dbReference type="PROSITE" id="PS51192">
    <property type="entry name" value="HELICASE_ATP_BIND_1"/>
    <property type="match status" value="1"/>
</dbReference>
<evidence type="ECO:0000259" key="27">
    <source>
        <dbReference type="PROSITE" id="PS51192"/>
    </source>
</evidence>
<dbReference type="FunFam" id="3.40.50.300:FF:001502">
    <property type="entry name" value="Transcription termination factor 2"/>
    <property type="match status" value="1"/>
</dbReference>
<keyword evidence="10" id="KW-0547">Nucleotide-binding</keyword>
<feature type="non-terminal residue" evidence="29">
    <location>
        <position position="1"/>
    </location>
</feature>
<evidence type="ECO:0000256" key="15">
    <source>
        <dbReference type="ARBA" id="ARBA00022840"/>
    </source>
</evidence>
<accession>A0A7K7PKK1</accession>
<keyword evidence="4" id="KW-0806">Transcription termination</keyword>
<evidence type="ECO:0000256" key="6">
    <source>
        <dbReference type="ARBA" id="ARBA00022553"/>
    </source>
</evidence>
<keyword evidence="30" id="KW-1185">Reference proteome</keyword>
<dbReference type="GO" id="GO:0008270">
    <property type="term" value="F:zinc ion binding"/>
    <property type="evidence" value="ECO:0007669"/>
    <property type="project" value="UniProtKB-KW"/>
</dbReference>
<evidence type="ECO:0000256" key="13">
    <source>
        <dbReference type="ARBA" id="ARBA00022806"/>
    </source>
</evidence>
<evidence type="ECO:0000256" key="23">
    <source>
        <dbReference type="ARBA" id="ARBA00070113"/>
    </source>
</evidence>
<dbReference type="AlphaFoldDB" id="A0A7K7PKK1"/>
<dbReference type="GO" id="GO:0005737">
    <property type="term" value="C:cytoplasm"/>
    <property type="evidence" value="ECO:0007669"/>
    <property type="project" value="UniProtKB-SubCell"/>
</dbReference>
<keyword evidence="16" id="KW-0805">Transcription regulation</keyword>
<dbReference type="InterPro" id="IPR014001">
    <property type="entry name" value="Helicase_ATP-bd"/>
</dbReference>
<dbReference type="InterPro" id="IPR049730">
    <property type="entry name" value="SNF2/RAD54-like_C"/>
</dbReference>
<proteinExistence type="inferred from homology"/>
<comment type="similarity">
    <text evidence="3">Belongs to the SNF2/RAD54 helicase family.</text>
</comment>
<feature type="non-terminal residue" evidence="29">
    <location>
        <position position="1174"/>
    </location>
</feature>
<dbReference type="InterPro" id="IPR027417">
    <property type="entry name" value="P-loop_NTPase"/>
</dbReference>
<evidence type="ECO:0000256" key="24">
    <source>
        <dbReference type="ARBA" id="ARBA00079067"/>
    </source>
</evidence>
<feature type="compositionally biased region" description="Low complexity" evidence="26">
    <location>
        <begin position="498"/>
        <end position="512"/>
    </location>
</feature>
<dbReference type="PANTHER" id="PTHR45626:SF50">
    <property type="entry name" value="TRANSCRIPTION TERMINATION FACTOR 2"/>
    <property type="match status" value="1"/>
</dbReference>
<feature type="compositionally biased region" description="Basic and acidic residues" evidence="26">
    <location>
        <begin position="711"/>
        <end position="725"/>
    </location>
</feature>
<dbReference type="Gene3D" id="3.40.50.300">
    <property type="entry name" value="P-loop containing nucleotide triphosphate hydrolases"/>
    <property type="match status" value="1"/>
</dbReference>
<evidence type="ECO:0000256" key="19">
    <source>
        <dbReference type="ARBA" id="ARBA00023187"/>
    </source>
</evidence>
<dbReference type="GO" id="GO:0008380">
    <property type="term" value="P:RNA splicing"/>
    <property type="evidence" value="ECO:0007669"/>
    <property type="project" value="UniProtKB-KW"/>
</dbReference>
<dbReference type="InterPro" id="IPR001650">
    <property type="entry name" value="Helicase_C-like"/>
</dbReference>
<evidence type="ECO:0000256" key="8">
    <source>
        <dbReference type="ARBA" id="ARBA00022723"/>
    </source>
</evidence>
<keyword evidence="6" id="KW-0597">Phosphoprotein</keyword>
<keyword evidence="19" id="KW-0508">mRNA splicing</keyword>
<dbReference type="GO" id="GO:0006281">
    <property type="term" value="P:DNA repair"/>
    <property type="evidence" value="ECO:0007669"/>
    <property type="project" value="TreeGrafter"/>
</dbReference>
<evidence type="ECO:0000256" key="3">
    <source>
        <dbReference type="ARBA" id="ARBA00007025"/>
    </source>
</evidence>
<evidence type="ECO:0000256" key="10">
    <source>
        <dbReference type="ARBA" id="ARBA00022741"/>
    </source>
</evidence>
<comment type="subcellular location">
    <subcellularLocation>
        <location evidence="2">Cytoplasm</location>
    </subcellularLocation>
    <subcellularLocation>
        <location evidence="1">Nucleus</location>
    </subcellularLocation>
</comment>
<dbReference type="Gene3D" id="3.40.50.10810">
    <property type="entry name" value="Tandem AAA-ATPase domain"/>
    <property type="match status" value="1"/>
</dbReference>
<feature type="region of interest" description="Disordered" evidence="26">
    <location>
        <begin position="139"/>
        <end position="405"/>
    </location>
</feature>
<dbReference type="GO" id="GO:0016787">
    <property type="term" value="F:hydrolase activity"/>
    <property type="evidence" value="ECO:0007669"/>
    <property type="project" value="UniProtKB-KW"/>
</dbReference>
<evidence type="ECO:0000256" key="12">
    <source>
        <dbReference type="ARBA" id="ARBA00022801"/>
    </source>
</evidence>
<dbReference type="EMBL" id="VZST01001191">
    <property type="protein sequence ID" value="NWZ68152.1"/>
    <property type="molecule type" value="Genomic_DNA"/>
</dbReference>
<dbReference type="SUPFAM" id="SSF52540">
    <property type="entry name" value="P-loop containing nucleoside triphosphate hydrolases"/>
    <property type="match status" value="2"/>
</dbReference>
<feature type="compositionally biased region" description="Basic and acidic residues" evidence="26">
    <location>
        <begin position="216"/>
        <end position="250"/>
    </location>
</feature>
<dbReference type="CDD" id="cd18072">
    <property type="entry name" value="DEXHc_TTF2"/>
    <property type="match status" value="1"/>
</dbReference>
<dbReference type="InterPro" id="IPR038718">
    <property type="entry name" value="SNF2-like_sf"/>
</dbReference>
<dbReference type="GO" id="GO:0004386">
    <property type="term" value="F:helicase activity"/>
    <property type="evidence" value="ECO:0007669"/>
    <property type="project" value="UniProtKB-KW"/>
</dbReference>
<dbReference type="GO" id="GO:0005681">
    <property type="term" value="C:spliceosomal complex"/>
    <property type="evidence" value="ECO:0007669"/>
    <property type="project" value="UniProtKB-KW"/>
</dbReference>
<keyword evidence="12" id="KW-0378">Hydrolase</keyword>
<name>A0A7K7PKK1_ACRAR</name>
<evidence type="ECO:0000256" key="25">
    <source>
        <dbReference type="ARBA" id="ARBA00082628"/>
    </source>
</evidence>
<evidence type="ECO:0000313" key="29">
    <source>
        <dbReference type="EMBL" id="NWZ68152.1"/>
    </source>
</evidence>
<evidence type="ECO:0000259" key="28">
    <source>
        <dbReference type="PROSITE" id="PS51194"/>
    </source>
</evidence>
<dbReference type="PANTHER" id="PTHR45626">
    <property type="entry name" value="TRANSCRIPTION TERMINATION FACTOR 2-RELATED"/>
    <property type="match status" value="1"/>
</dbReference>
<dbReference type="SMART" id="SM00487">
    <property type="entry name" value="DEXDc"/>
    <property type="match status" value="1"/>
</dbReference>
<dbReference type="Pfam" id="PF00176">
    <property type="entry name" value="SNF2-rel_dom"/>
    <property type="match status" value="1"/>
</dbReference>
<keyword evidence="5" id="KW-0963">Cytoplasm</keyword>
<evidence type="ECO:0000256" key="4">
    <source>
        <dbReference type="ARBA" id="ARBA00022472"/>
    </source>
</evidence>
<keyword evidence="17" id="KW-0238">DNA-binding</keyword>
<organism evidence="29 30">
    <name type="scientific">Acrocephalus arundinaceus</name>
    <name type="common">Great reed-warbler</name>
    <dbReference type="NCBI Taxonomy" id="39621"/>
    <lineage>
        <taxon>Eukaryota</taxon>
        <taxon>Metazoa</taxon>
        <taxon>Chordata</taxon>
        <taxon>Craniata</taxon>
        <taxon>Vertebrata</taxon>
        <taxon>Euteleostomi</taxon>
        <taxon>Archelosauria</taxon>
        <taxon>Archosauria</taxon>
        <taxon>Dinosauria</taxon>
        <taxon>Saurischia</taxon>
        <taxon>Theropoda</taxon>
        <taxon>Coelurosauria</taxon>
        <taxon>Aves</taxon>
        <taxon>Neognathae</taxon>
        <taxon>Neoaves</taxon>
        <taxon>Telluraves</taxon>
        <taxon>Australaves</taxon>
        <taxon>Passeriformes</taxon>
        <taxon>Sylvioidea</taxon>
        <taxon>Sylviidae</taxon>
        <taxon>Acrocephalinae</taxon>
        <taxon>Acrocephalus</taxon>
    </lineage>
</organism>
<feature type="compositionally biased region" description="Low complexity" evidence="26">
    <location>
        <begin position="308"/>
        <end position="324"/>
    </location>
</feature>
<dbReference type="OrthoDB" id="423559at2759"/>
<evidence type="ECO:0000313" key="30">
    <source>
        <dbReference type="Proteomes" id="UP000549775"/>
    </source>
</evidence>
<comment type="function">
    <text evidence="21">DsDNA-dependent ATPase which acts as a transcription termination factor by coupling ATP hydrolysis with removal of RNA polymerase II from the DNA template. May contribute to mitotic transcription repression. May also be involved in pre-mRNA splicing.</text>
</comment>
<dbReference type="Pfam" id="PF00271">
    <property type="entry name" value="Helicase_C"/>
    <property type="match status" value="1"/>
</dbReference>
<evidence type="ECO:0000256" key="1">
    <source>
        <dbReference type="ARBA" id="ARBA00004123"/>
    </source>
</evidence>
<evidence type="ECO:0000256" key="16">
    <source>
        <dbReference type="ARBA" id="ARBA00023015"/>
    </source>
</evidence>
<keyword evidence="20" id="KW-0539">Nucleus</keyword>
<dbReference type="FunFam" id="3.40.50.10810:FF:000043">
    <property type="entry name" value="Transcription termination factor 2"/>
    <property type="match status" value="1"/>
</dbReference>
<comment type="caution">
    <text evidence="29">The sequence shown here is derived from an EMBL/GenBank/DDBJ whole genome shotgun (WGS) entry which is preliminary data.</text>
</comment>
<dbReference type="InterPro" id="IPR000330">
    <property type="entry name" value="SNF2_N"/>
</dbReference>
<comment type="subunit">
    <text evidence="22">Interacts with CDC5L. Part of the spliceosome.</text>
</comment>
<feature type="domain" description="Helicase C-terminal" evidence="28">
    <location>
        <begin position="1003"/>
        <end position="1169"/>
    </location>
</feature>
<evidence type="ECO:0000256" key="22">
    <source>
        <dbReference type="ARBA" id="ARBA00063699"/>
    </source>
</evidence>